<keyword evidence="2 3" id="KW-0812">Transmembrane</keyword>
<dbReference type="EnsemblPlants" id="AES72520">
    <property type="protein sequence ID" value="AES72520"/>
    <property type="gene ID" value="MTR_3g091690"/>
</dbReference>
<organism evidence="3 5">
    <name type="scientific">Medicago truncatula</name>
    <name type="common">Barrel medic</name>
    <name type="synonym">Medicago tribuloides</name>
    <dbReference type="NCBI Taxonomy" id="3880"/>
    <lineage>
        <taxon>Eukaryota</taxon>
        <taxon>Viridiplantae</taxon>
        <taxon>Streptophyta</taxon>
        <taxon>Embryophyta</taxon>
        <taxon>Tracheophyta</taxon>
        <taxon>Spermatophyta</taxon>
        <taxon>Magnoliopsida</taxon>
        <taxon>eudicotyledons</taxon>
        <taxon>Gunneridae</taxon>
        <taxon>Pentapetalae</taxon>
        <taxon>rosids</taxon>
        <taxon>fabids</taxon>
        <taxon>Fabales</taxon>
        <taxon>Fabaceae</taxon>
        <taxon>Papilionoideae</taxon>
        <taxon>50 kb inversion clade</taxon>
        <taxon>NPAAA clade</taxon>
        <taxon>Hologalegina</taxon>
        <taxon>IRL clade</taxon>
        <taxon>Trifolieae</taxon>
        <taxon>Medicago</taxon>
    </lineage>
</organism>
<evidence type="ECO:0000256" key="1">
    <source>
        <dbReference type="SAM" id="MobiDB-lite"/>
    </source>
</evidence>
<proteinExistence type="predicted"/>
<dbReference type="PaxDb" id="3880-AES72520"/>
<reference evidence="4" key="3">
    <citation type="submission" date="2015-04" db="UniProtKB">
        <authorList>
            <consortium name="EnsemblPlants"/>
        </authorList>
    </citation>
    <scope>IDENTIFICATION</scope>
    <source>
        <strain evidence="4">cv. Jemalong A17</strain>
    </source>
</reference>
<keyword evidence="2" id="KW-0472">Membrane</keyword>
<accession>G7J7F9</accession>
<dbReference type="AlphaFoldDB" id="G7J7F9"/>
<gene>
    <name evidence="3" type="ordered locus">MTR_3g091690</name>
</gene>
<reference evidence="3 5" key="2">
    <citation type="journal article" date="2014" name="BMC Genomics">
        <title>An improved genome release (version Mt4.0) for the model legume Medicago truncatula.</title>
        <authorList>
            <person name="Tang H."/>
            <person name="Krishnakumar V."/>
            <person name="Bidwell S."/>
            <person name="Rosen B."/>
            <person name="Chan A."/>
            <person name="Zhou S."/>
            <person name="Gentzbittel L."/>
            <person name="Childs K.L."/>
            <person name="Yandell M."/>
            <person name="Gundlach H."/>
            <person name="Mayer K.F."/>
            <person name="Schwartz D.C."/>
            <person name="Town C.D."/>
        </authorList>
    </citation>
    <scope>GENOME REANNOTATION</scope>
    <source>
        <strain evidence="4 5">cv. Jemalong A17</strain>
    </source>
</reference>
<feature type="compositionally biased region" description="Basic and acidic residues" evidence="1">
    <location>
        <begin position="22"/>
        <end position="31"/>
    </location>
</feature>
<feature type="transmembrane region" description="Helical" evidence="2">
    <location>
        <begin position="117"/>
        <end position="137"/>
    </location>
</feature>
<protein>
    <submittedName>
        <fullName evidence="3">Transmembrane protein, putative</fullName>
    </submittedName>
</protein>
<keyword evidence="2" id="KW-1133">Transmembrane helix</keyword>
<name>G7J7F9_MEDTR</name>
<evidence type="ECO:0000256" key="2">
    <source>
        <dbReference type="SAM" id="Phobius"/>
    </source>
</evidence>
<feature type="region of interest" description="Disordered" evidence="1">
    <location>
        <begin position="16"/>
        <end position="44"/>
    </location>
</feature>
<sequence length="149" mass="17681">MQYHICIVSRIRASQVTANPPKQERRWRGTNDDEDFAPQPPETSQDIEQYEYEKWIYLFHINNHRKLERGWGKEKHMFVQHHQHPVLEGRVSPLWAEDGGGVPFNLFQPVFRHRRRITASPMSFLSIVVTVVVEFGFGDLELFQSFFQK</sequence>
<reference evidence="3 5" key="1">
    <citation type="journal article" date="2011" name="Nature">
        <title>The Medicago genome provides insight into the evolution of rhizobial symbioses.</title>
        <authorList>
            <person name="Young N.D."/>
            <person name="Debelle F."/>
            <person name="Oldroyd G.E."/>
            <person name="Geurts R."/>
            <person name="Cannon S.B."/>
            <person name="Udvardi M.K."/>
            <person name="Benedito V.A."/>
            <person name="Mayer K.F."/>
            <person name="Gouzy J."/>
            <person name="Schoof H."/>
            <person name="Van de Peer Y."/>
            <person name="Proost S."/>
            <person name="Cook D.R."/>
            <person name="Meyers B.C."/>
            <person name="Spannagl M."/>
            <person name="Cheung F."/>
            <person name="De Mita S."/>
            <person name="Krishnakumar V."/>
            <person name="Gundlach H."/>
            <person name="Zhou S."/>
            <person name="Mudge J."/>
            <person name="Bharti A.K."/>
            <person name="Murray J.D."/>
            <person name="Naoumkina M.A."/>
            <person name="Rosen B."/>
            <person name="Silverstein K.A."/>
            <person name="Tang H."/>
            <person name="Rombauts S."/>
            <person name="Zhao P.X."/>
            <person name="Zhou P."/>
            <person name="Barbe V."/>
            <person name="Bardou P."/>
            <person name="Bechner M."/>
            <person name="Bellec A."/>
            <person name="Berger A."/>
            <person name="Berges H."/>
            <person name="Bidwell S."/>
            <person name="Bisseling T."/>
            <person name="Choisne N."/>
            <person name="Couloux A."/>
            <person name="Denny R."/>
            <person name="Deshpande S."/>
            <person name="Dai X."/>
            <person name="Doyle J.J."/>
            <person name="Dudez A.M."/>
            <person name="Farmer A.D."/>
            <person name="Fouteau S."/>
            <person name="Franken C."/>
            <person name="Gibelin C."/>
            <person name="Gish J."/>
            <person name="Goldstein S."/>
            <person name="Gonzalez A.J."/>
            <person name="Green P.J."/>
            <person name="Hallab A."/>
            <person name="Hartog M."/>
            <person name="Hua A."/>
            <person name="Humphray S.J."/>
            <person name="Jeong D.H."/>
            <person name="Jing Y."/>
            <person name="Jocker A."/>
            <person name="Kenton S.M."/>
            <person name="Kim D.J."/>
            <person name="Klee K."/>
            <person name="Lai H."/>
            <person name="Lang C."/>
            <person name="Lin S."/>
            <person name="Macmil S.L."/>
            <person name="Magdelenat G."/>
            <person name="Matthews L."/>
            <person name="McCorrison J."/>
            <person name="Monaghan E.L."/>
            <person name="Mun J.H."/>
            <person name="Najar F.Z."/>
            <person name="Nicholson C."/>
            <person name="Noirot C."/>
            <person name="O'Bleness M."/>
            <person name="Paule C.R."/>
            <person name="Poulain J."/>
            <person name="Prion F."/>
            <person name="Qin B."/>
            <person name="Qu C."/>
            <person name="Retzel E.F."/>
            <person name="Riddle C."/>
            <person name="Sallet E."/>
            <person name="Samain S."/>
            <person name="Samson N."/>
            <person name="Sanders I."/>
            <person name="Saurat O."/>
            <person name="Scarpelli C."/>
            <person name="Schiex T."/>
            <person name="Segurens B."/>
            <person name="Severin A.J."/>
            <person name="Sherrier D.J."/>
            <person name="Shi R."/>
            <person name="Sims S."/>
            <person name="Singer S.R."/>
            <person name="Sinharoy S."/>
            <person name="Sterck L."/>
            <person name="Viollet A."/>
            <person name="Wang B.B."/>
            <person name="Wang K."/>
            <person name="Wang M."/>
            <person name="Wang X."/>
            <person name="Warfsmann J."/>
            <person name="Weissenbach J."/>
            <person name="White D.D."/>
            <person name="White J.D."/>
            <person name="Wiley G.B."/>
            <person name="Wincker P."/>
            <person name="Xing Y."/>
            <person name="Yang L."/>
            <person name="Yao Z."/>
            <person name="Ying F."/>
            <person name="Zhai J."/>
            <person name="Zhou L."/>
            <person name="Zuber A."/>
            <person name="Denarie J."/>
            <person name="Dixon R.A."/>
            <person name="May G.D."/>
            <person name="Schwartz D.C."/>
            <person name="Rogers J."/>
            <person name="Quetier F."/>
            <person name="Town C.D."/>
            <person name="Roe B.A."/>
        </authorList>
    </citation>
    <scope>NUCLEOTIDE SEQUENCE [LARGE SCALE GENOMIC DNA]</scope>
    <source>
        <strain evidence="3">A17</strain>
        <strain evidence="4 5">cv. Jemalong A17</strain>
    </source>
</reference>
<keyword evidence="5" id="KW-1185">Reference proteome</keyword>
<evidence type="ECO:0000313" key="3">
    <source>
        <dbReference type="EMBL" id="AES72520.1"/>
    </source>
</evidence>
<dbReference type="Proteomes" id="UP000002051">
    <property type="component" value="Chromosome 3"/>
</dbReference>
<dbReference type="EMBL" id="CM001219">
    <property type="protein sequence ID" value="AES72520.1"/>
    <property type="molecule type" value="Genomic_DNA"/>
</dbReference>
<dbReference type="HOGENOM" id="CLU_1752442_0_0_1"/>
<evidence type="ECO:0000313" key="4">
    <source>
        <dbReference type="EnsemblPlants" id="AES72520"/>
    </source>
</evidence>
<evidence type="ECO:0000313" key="5">
    <source>
        <dbReference type="Proteomes" id="UP000002051"/>
    </source>
</evidence>